<evidence type="ECO:0000313" key="4">
    <source>
        <dbReference type="Proteomes" id="UP000494330"/>
    </source>
</evidence>
<dbReference type="Gene3D" id="1.20.120.160">
    <property type="entry name" value="HPT domain"/>
    <property type="match status" value="1"/>
</dbReference>
<dbReference type="InterPro" id="IPR036641">
    <property type="entry name" value="HPT_dom_sf"/>
</dbReference>
<accession>A0A6J5CW76</accession>
<evidence type="ECO:0000259" key="2">
    <source>
        <dbReference type="Pfam" id="PF01627"/>
    </source>
</evidence>
<evidence type="ECO:0000313" key="3">
    <source>
        <dbReference type="EMBL" id="VWB23777.1"/>
    </source>
</evidence>
<protein>
    <submittedName>
        <fullName evidence="3">Chemotaxis protein-like protein</fullName>
    </submittedName>
</protein>
<name>A0A6J5CW76_9BURK</name>
<organism evidence="3 4">
    <name type="scientific">Burkholderia paludis</name>
    <dbReference type="NCBI Taxonomy" id="1506587"/>
    <lineage>
        <taxon>Bacteria</taxon>
        <taxon>Pseudomonadati</taxon>
        <taxon>Pseudomonadota</taxon>
        <taxon>Betaproteobacteria</taxon>
        <taxon>Burkholderiales</taxon>
        <taxon>Burkholderiaceae</taxon>
        <taxon>Burkholderia</taxon>
        <taxon>Burkholderia cepacia complex</taxon>
    </lineage>
</organism>
<dbReference type="InterPro" id="IPR008207">
    <property type="entry name" value="Sig_transdc_His_kin_Hpt_dom"/>
</dbReference>
<dbReference type="EMBL" id="CABVQD010000002">
    <property type="protein sequence ID" value="VWB23777.1"/>
    <property type="molecule type" value="Genomic_DNA"/>
</dbReference>
<keyword evidence="4" id="KW-1185">Reference proteome</keyword>
<reference evidence="3 4" key="1">
    <citation type="submission" date="2019-09" db="EMBL/GenBank/DDBJ databases">
        <authorList>
            <person name="Depoorter E."/>
        </authorList>
    </citation>
    <scope>NUCLEOTIDE SEQUENCE [LARGE SCALE GENOMIC DNA]</scope>
    <source>
        <strain evidence="3">LMG 30113</strain>
    </source>
</reference>
<gene>
    <name evidence="3" type="ORF">BPA30113_00824</name>
</gene>
<keyword evidence="1" id="KW-0902">Two-component regulatory system</keyword>
<dbReference type="Proteomes" id="UP000494330">
    <property type="component" value="Unassembled WGS sequence"/>
</dbReference>
<dbReference type="Pfam" id="PF01627">
    <property type="entry name" value="Hpt"/>
    <property type="match status" value="1"/>
</dbReference>
<dbReference type="GO" id="GO:0000160">
    <property type="term" value="P:phosphorelay signal transduction system"/>
    <property type="evidence" value="ECO:0007669"/>
    <property type="project" value="UniProtKB-KW"/>
</dbReference>
<dbReference type="GO" id="GO:0004672">
    <property type="term" value="F:protein kinase activity"/>
    <property type="evidence" value="ECO:0007669"/>
    <property type="project" value="UniProtKB-ARBA"/>
</dbReference>
<feature type="domain" description="HPt" evidence="2">
    <location>
        <begin position="27"/>
        <end position="105"/>
    </location>
</feature>
<evidence type="ECO:0000256" key="1">
    <source>
        <dbReference type="ARBA" id="ARBA00023012"/>
    </source>
</evidence>
<proteinExistence type="predicted"/>
<sequence>MTGRPATPEQDERFAALKRRFALGLAGRRDELSAAWDDWAADPDRARDALAGGLHRLAGAAGAYGFDALGRAARDLEGQVRSPGAGAAPLAAPFAALLHTLSAVAEAAAGER</sequence>
<dbReference type="AlphaFoldDB" id="A0A6J5CW76"/>
<dbReference type="SUPFAM" id="SSF47226">
    <property type="entry name" value="Histidine-containing phosphotransfer domain, HPT domain"/>
    <property type="match status" value="1"/>
</dbReference>
<dbReference type="RefSeq" id="WP_034197773.1">
    <property type="nucleotide sequence ID" value="NZ_CABVQD010000002.1"/>
</dbReference>